<dbReference type="InterPro" id="IPR008927">
    <property type="entry name" value="6-PGluconate_DH-like_C_sf"/>
</dbReference>
<name>X1V151_9ZZZZ</name>
<reference evidence="2" key="1">
    <citation type="journal article" date="2014" name="Front. Microbiol.">
        <title>High frequency of phylogenetically diverse reductive dehalogenase-homologous genes in deep subseafloor sedimentary metagenomes.</title>
        <authorList>
            <person name="Kawai M."/>
            <person name="Futagami T."/>
            <person name="Toyoda A."/>
            <person name="Takaki Y."/>
            <person name="Nishi S."/>
            <person name="Hori S."/>
            <person name="Arai W."/>
            <person name="Tsubouchi T."/>
            <person name="Morono Y."/>
            <person name="Uchiyama I."/>
            <person name="Ito T."/>
            <person name="Fujiyama A."/>
            <person name="Inagaki F."/>
            <person name="Takami H."/>
        </authorList>
    </citation>
    <scope>NUCLEOTIDE SEQUENCE</scope>
    <source>
        <strain evidence="2">Expedition CK06-06</strain>
    </source>
</reference>
<feature type="domain" description="3-hydroxyacyl-CoA dehydrogenase C-terminal" evidence="1">
    <location>
        <begin position="10"/>
        <end position="104"/>
    </location>
</feature>
<accession>X1V151</accession>
<protein>
    <recommendedName>
        <fullName evidence="1">3-hydroxyacyl-CoA dehydrogenase C-terminal domain-containing protein</fullName>
    </recommendedName>
</protein>
<sequence>VRVNEAPGGIVSRILSAMRNAAVDILAEGVASAEDIDTAMKLGAGLPIGPLELIDLVGVDIHVINSDNLCRELGDLKYRPHALLRKMVRAGYLGRKSGRGFYDYTK</sequence>
<dbReference type="GO" id="GO:0006635">
    <property type="term" value="P:fatty acid beta-oxidation"/>
    <property type="evidence" value="ECO:0007669"/>
    <property type="project" value="TreeGrafter"/>
</dbReference>
<dbReference type="GO" id="GO:0008691">
    <property type="term" value="F:3-hydroxybutyryl-CoA dehydrogenase activity"/>
    <property type="evidence" value="ECO:0007669"/>
    <property type="project" value="TreeGrafter"/>
</dbReference>
<dbReference type="AlphaFoldDB" id="X1V151"/>
<dbReference type="SUPFAM" id="SSF48179">
    <property type="entry name" value="6-phosphogluconate dehydrogenase C-terminal domain-like"/>
    <property type="match status" value="1"/>
</dbReference>
<comment type="caution">
    <text evidence="2">The sequence shown here is derived from an EMBL/GenBank/DDBJ whole genome shotgun (WGS) entry which is preliminary data.</text>
</comment>
<dbReference type="Gene3D" id="1.10.1040.10">
    <property type="entry name" value="N-(1-d-carboxylethyl)-l-norvaline Dehydrogenase, domain 2"/>
    <property type="match status" value="1"/>
</dbReference>
<dbReference type="InterPro" id="IPR013328">
    <property type="entry name" value="6PGD_dom2"/>
</dbReference>
<gene>
    <name evidence="2" type="ORF">S12H4_33430</name>
</gene>
<feature type="non-terminal residue" evidence="2">
    <location>
        <position position="1"/>
    </location>
</feature>
<evidence type="ECO:0000313" key="2">
    <source>
        <dbReference type="EMBL" id="GAI98369.1"/>
    </source>
</evidence>
<dbReference type="EMBL" id="BARW01019695">
    <property type="protein sequence ID" value="GAI98369.1"/>
    <property type="molecule type" value="Genomic_DNA"/>
</dbReference>
<evidence type="ECO:0000259" key="1">
    <source>
        <dbReference type="Pfam" id="PF00725"/>
    </source>
</evidence>
<proteinExistence type="predicted"/>
<dbReference type="InterPro" id="IPR006108">
    <property type="entry name" value="3HC_DH_C"/>
</dbReference>
<dbReference type="PANTHER" id="PTHR48075">
    <property type="entry name" value="3-HYDROXYACYL-COA DEHYDROGENASE FAMILY PROTEIN"/>
    <property type="match status" value="1"/>
</dbReference>
<dbReference type="PANTHER" id="PTHR48075:SF5">
    <property type="entry name" value="3-HYDROXYBUTYRYL-COA DEHYDROGENASE"/>
    <property type="match status" value="1"/>
</dbReference>
<dbReference type="Pfam" id="PF00725">
    <property type="entry name" value="3HCDH"/>
    <property type="match status" value="1"/>
</dbReference>
<organism evidence="2">
    <name type="scientific">marine sediment metagenome</name>
    <dbReference type="NCBI Taxonomy" id="412755"/>
    <lineage>
        <taxon>unclassified sequences</taxon>
        <taxon>metagenomes</taxon>
        <taxon>ecological metagenomes</taxon>
    </lineage>
</organism>